<evidence type="ECO:0000313" key="2">
    <source>
        <dbReference type="Proteomes" id="UP000580830"/>
    </source>
</evidence>
<dbReference type="Proteomes" id="UP000580830">
    <property type="component" value="Unassembled WGS sequence"/>
</dbReference>
<dbReference type="InterPro" id="IPR008767">
    <property type="entry name" value="Phage_SPP1_head-tail_adaptor"/>
</dbReference>
<gene>
    <name evidence="1" type="ORF">GXX24_09395</name>
</gene>
<dbReference type="Gene3D" id="2.40.10.270">
    <property type="entry name" value="Bacteriophage SPP1 head-tail adaptor protein"/>
    <property type="match status" value="1"/>
</dbReference>
<comment type="caution">
    <text evidence="1">The sequence shown here is derived from an EMBL/GenBank/DDBJ whole genome shotgun (WGS) entry which is preliminary data.</text>
</comment>
<dbReference type="RefSeq" id="WP_303730379.1">
    <property type="nucleotide sequence ID" value="NZ_DULP01000142.1"/>
</dbReference>
<dbReference type="InterPro" id="IPR038666">
    <property type="entry name" value="SSP1_head-tail_sf"/>
</dbReference>
<accession>A0A832QXT5</accession>
<dbReference type="AlphaFoldDB" id="A0A832QXT5"/>
<name>A0A832QXT5_9RHOB</name>
<evidence type="ECO:0000313" key="1">
    <source>
        <dbReference type="EMBL" id="HHW34335.1"/>
    </source>
</evidence>
<proteinExistence type="predicted"/>
<organism evidence="1 2">
    <name type="scientific">Paracoccus solventivorans</name>
    <dbReference type="NCBI Taxonomy" id="53463"/>
    <lineage>
        <taxon>Bacteria</taxon>
        <taxon>Pseudomonadati</taxon>
        <taxon>Pseudomonadota</taxon>
        <taxon>Alphaproteobacteria</taxon>
        <taxon>Rhodobacterales</taxon>
        <taxon>Paracoccaceae</taxon>
        <taxon>Paracoccus</taxon>
    </lineage>
</organism>
<protein>
    <submittedName>
        <fullName evidence="1">Phage head closure protein</fullName>
    </submittedName>
</protein>
<dbReference type="EMBL" id="DULP01000142">
    <property type="protein sequence ID" value="HHW34335.1"/>
    <property type="molecule type" value="Genomic_DNA"/>
</dbReference>
<dbReference type="Pfam" id="PF05521">
    <property type="entry name" value="Phage_HCP"/>
    <property type="match status" value="1"/>
</dbReference>
<sequence length="106" mass="11558">MIPAGKLQHLIAIERETETVSPAGHVRKTWAPVAEVRAEIKNLSSDEFLAGFGDADRQSAVFVIRWIPGVEITTADRIAHGGRVYNIKSAVEIGRKRGLELRAVAA</sequence>
<dbReference type="NCBIfam" id="TIGR01563">
    <property type="entry name" value="gp16_SPP1"/>
    <property type="match status" value="1"/>
</dbReference>
<reference evidence="1 2" key="1">
    <citation type="journal article" date="2020" name="Biotechnol. Biofuels">
        <title>New insights from the biogas microbiome by comprehensive genome-resolved metagenomics of nearly 1600 species originating from multiple anaerobic digesters.</title>
        <authorList>
            <person name="Campanaro S."/>
            <person name="Treu L."/>
            <person name="Rodriguez-R L.M."/>
            <person name="Kovalovszki A."/>
            <person name="Ziels R.M."/>
            <person name="Maus I."/>
            <person name="Zhu X."/>
            <person name="Kougias P.G."/>
            <person name="Basile A."/>
            <person name="Luo G."/>
            <person name="Schluter A."/>
            <person name="Konstantinidis K.T."/>
            <person name="Angelidaki I."/>
        </authorList>
    </citation>
    <scope>NUCLEOTIDE SEQUENCE [LARGE SCALE GENOMIC DNA]</scope>
    <source>
        <strain evidence="1">AS04akNAM_125</strain>
    </source>
</reference>